<evidence type="ECO:0000256" key="8">
    <source>
        <dbReference type="ARBA" id="ARBA00023027"/>
    </source>
</evidence>
<dbReference type="InterPro" id="IPR017438">
    <property type="entry name" value="ATP-NAD_kinase_N"/>
</dbReference>
<dbReference type="Gramene" id="CMT143CT">
    <property type="protein sequence ID" value="CMT143CT"/>
    <property type="gene ID" value="CMT143C"/>
</dbReference>
<feature type="region of interest" description="Disordered" evidence="9">
    <location>
        <begin position="853"/>
        <end position="877"/>
    </location>
</feature>
<keyword evidence="11" id="KW-1185">Reference proteome</keyword>
<comment type="similarity">
    <text evidence="2">Belongs to the NAD kinase family.</text>
</comment>
<dbReference type="CDD" id="cd01428">
    <property type="entry name" value="ADK"/>
    <property type="match status" value="1"/>
</dbReference>
<dbReference type="PANTHER" id="PTHR20275">
    <property type="entry name" value="NAD KINASE"/>
    <property type="match status" value="1"/>
</dbReference>
<keyword evidence="6" id="KW-0067">ATP-binding</keyword>
<dbReference type="Gene3D" id="3.40.50.300">
    <property type="entry name" value="P-loop containing nucleotide triphosphate hydrolases"/>
    <property type="match status" value="1"/>
</dbReference>
<dbReference type="SUPFAM" id="SSF111331">
    <property type="entry name" value="NAD kinase/diacylglycerol kinase-like"/>
    <property type="match status" value="1"/>
</dbReference>
<dbReference type="STRING" id="280699.M1UXF5"/>
<reference evidence="10 11" key="2">
    <citation type="journal article" date="2007" name="BMC Biol.">
        <title>A 100%-complete sequence reveals unusually simple genomic features in the hot-spring red alga Cyanidioschyzon merolae.</title>
        <authorList>
            <person name="Nozaki H."/>
            <person name="Takano H."/>
            <person name="Misumi O."/>
            <person name="Terasawa K."/>
            <person name="Matsuzaki M."/>
            <person name="Maruyama S."/>
            <person name="Nishida K."/>
            <person name="Yagisawa F."/>
            <person name="Yoshida Y."/>
            <person name="Fujiwara T."/>
            <person name="Takio S."/>
            <person name="Tamura K."/>
            <person name="Chung S.J."/>
            <person name="Nakamura S."/>
            <person name="Kuroiwa H."/>
            <person name="Tanaka K."/>
            <person name="Sato N."/>
            <person name="Kuroiwa T."/>
        </authorList>
    </citation>
    <scope>NUCLEOTIDE SEQUENCE [LARGE SCALE GENOMIC DNA]</scope>
    <source>
        <strain evidence="10 11">10D</strain>
    </source>
</reference>
<keyword evidence="8" id="KW-0520">NAD</keyword>
<keyword evidence="7" id="KW-0521">NADP</keyword>
<dbReference type="HAMAP" id="MF_00361">
    <property type="entry name" value="NAD_kinase"/>
    <property type="match status" value="1"/>
</dbReference>
<dbReference type="InterPro" id="IPR017437">
    <property type="entry name" value="ATP-NAD_kinase_PpnK-typ_C"/>
</dbReference>
<dbReference type="KEGG" id="cme:CYME_CMT143C"/>
<dbReference type="SUPFAM" id="SSF57774">
    <property type="entry name" value="Microbial and mitochondrial ADK, insert 'zinc finger' domain"/>
    <property type="match status" value="1"/>
</dbReference>
<dbReference type="GO" id="GO:0003951">
    <property type="term" value="F:NAD+ kinase activity"/>
    <property type="evidence" value="ECO:0007669"/>
    <property type="project" value="InterPro"/>
</dbReference>
<dbReference type="PANTHER" id="PTHR20275:SF6">
    <property type="entry name" value="NAD KINASE 2, CHLOROPLASTIC"/>
    <property type="match status" value="1"/>
</dbReference>
<dbReference type="Pfam" id="PF20143">
    <property type="entry name" value="NAD_kinase_C"/>
    <property type="match status" value="1"/>
</dbReference>
<name>M1UXF5_CYAM1</name>
<protein>
    <submittedName>
        <fullName evidence="10">Similar to inorganic polyposphate/ATP-NAD kinase</fullName>
    </submittedName>
</protein>
<dbReference type="OrthoDB" id="24581at2759"/>
<organism evidence="10 11">
    <name type="scientific">Cyanidioschyzon merolae (strain NIES-3377 / 10D)</name>
    <name type="common">Unicellular red alga</name>
    <dbReference type="NCBI Taxonomy" id="280699"/>
    <lineage>
        <taxon>Eukaryota</taxon>
        <taxon>Rhodophyta</taxon>
        <taxon>Bangiophyceae</taxon>
        <taxon>Cyanidiales</taxon>
        <taxon>Cyanidiaceae</taxon>
        <taxon>Cyanidioschyzon</taxon>
    </lineage>
</organism>
<evidence type="ECO:0000313" key="10">
    <source>
        <dbReference type="EMBL" id="BAM83146.1"/>
    </source>
</evidence>
<evidence type="ECO:0000256" key="7">
    <source>
        <dbReference type="ARBA" id="ARBA00022857"/>
    </source>
</evidence>
<keyword evidence="5 10" id="KW-0418">Kinase</keyword>
<dbReference type="Gene3D" id="3.40.50.10330">
    <property type="entry name" value="Probable inorganic polyphosphate/atp-NAD kinase, domain 1"/>
    <property type="match status" value="1"/>
</dbReference>
<dbReference type="FunFam" id="2.60.200.30:FF:000009">
    <property type="entry name" value="Poly(P)/ATP NAD kinase"/>
    <property type="match status" value="1"/>
</dbReference>
<dbReference type="InterPro" id="IPR000850">
    <property type="entry name" value="Adenylat/UMP-CMP_kin"/>
</dbReference>
<dbReference type="Gene3D" id="2.60.200.30">
    <property type="entry name" value="Probable inorganic polyphosphate/atp-NAD kinase, domain 2"/>
    <property type="match status" value="1"/>
</dbReference>
<dbReference type="InterPro" id="IPR002504">
    <property type="entry name" value="NADK"/>
</dbReference>
<dbReference type="PRINTS" id="PR00094">
    <property type="entry name" value="ADENYLTKNASE"/>
</dbReference>
<dbReference type="InterPro" id="IPR016064">
    <property type="entry name" value="NAD/diacylglycerol_kinase_sf"/>
</dbReference>
<reference evidence="10 11" key="1">
    <citation type="journal article" date="2004" name="Nature">
        <title>Genome sequence of the ultrasmall unicellular red alga Cyanidioschyzon merolae 10D.</title>
        <authorList>
            <person name="Matsuzaki M."/>
            <person name="Misumi O."/>
            <person name="Shin-i T."/>
            <person name="Maruyama S."/>
            <person name="Takahara M."/>
            <person name="Miyagishima S."/>
            <person name="Mori T."/>
            <person name="Nishida K."/>
            <person name="Yagisawa F."/>
            <person name="Nishida K."/>
            <person name="Yoshida Y."/>
            <person name="Nishimura Y."/>
            <person name="Nakao S."/>
            <person name="Kobayashi T."/>
            <person name="Momoyama Y."/>
            <person name="Higashiyama T."/>
            <person name="Minoda A."/>
            <person name="Sano M."/>
            <person name="Nomoto H."/>
            <person name="Oishi K."/>
            <person name="Hayashi H."/>
            <person name="Ohta F."/>
            <person name="Nishizaka S."/>
            <person name="Haga S."/>
            <person name="Miura S."/>
            <person name="Morishita T."/>
            <person name="Kabeya Y."/>
            <person name="Terasawa K."/>
            <person name="Suzuki Y."/>
            <person name="Ishii Y."/>
            <person name="Asakawa S."/>
            <person name="Takano H."/>
            <person name="Ohta N."/>
            <person name="Kuroiwa H."/>
            <person name="Tanaka K."/>
            <person name="Shimizu N."/>
            <person name="Sugano S."/>
            <person name="Sato N."/>
            <person name="Nozaki H."/>
            <person name="Ogasawara N."/>
            <person name="Kohara Y."/>
            <person name="Kuroiwa T."/>
        </authorList>
    </citation>
    <scope>NUCLEOTIDE SEQUENCE [LARGE SCALE GENOMIC DNA]</scope>
    <source>
        <strain evidence="10 11">10D</strain>
    </source>
</reference>
<proteinExistence type="inferred from homology"/>
<dbReference type="HAMAP" id="MF_00235">
    <property type="entry name" value="Adenylate_kinase_Adk"/>
    <property type="match status" value="1"/>
</dbReference>
<comment type="similarity">
    <text evidence="1">Belongs to the adenylate kinase family.</text>
</comment>
<dbReference type="PROSITE" id="PS00113">
    <property type="entry name" value="ADENYLATE_KINASE"/>
    <property type="match status" value="1"/>
</dbReference>
<accession>M1UXF5</accession>
<dbReference type="EMBL" id="AP006502">
    <property type="protein sequence ID" value="BAM83146.1"/>
    <property type="molecule type" value="Genomic_DNA"/>
</dbReference>
<dbReference type="InterPro" id="IPR027417">
    <property type="entry name" value="P-loop_NTPase"/>
</dbReference>
<evidence type="ECO:0000313" key="11">
    <source>
        <dbReference type="Proteomes" id="UP000007014"/>
    </source>
</evidence>
<evidence type="ECO:0000256" key="3">
    <source>
        <dbReference type="ARBA" id="ARBA00022679"/>
    </source>
</evidence>
<dbReference type="GO" id="GO:0006741">
    <property type="term" value="P:NADP+ biosynthetic process"/>
    <property type="evidence" value="ECO:0007669"/>
    <property type="project" value="InterPro"/>
</dbReference>
<evidence type="ECO:0000256" key="5">
    <source>
        <dbReference type="ARBA" id="ARBA00022777"/>
    </source>
</evidence>
<dbReference type="Pfam" id="PF01513">
    <property type="entry name" value="NAD_kinase"/>
    <property type="match status" value="1"/>
</dbReference>
<sequence length="877" mass="96576">MEESVGTYATLHSRQPAFVGELVNARQVSAHSWRQRASIYSNRQYVFGLPHFQNFASKRKRSRYSVYRTQCEPWRQPGPAEARWAALAGACSTLRAVQRQADLREPPCTATEPNQRANASTTNGEWRPRLVVVGPPGSGKTTLTEQLRQVYGLVRVGCGDLLRAHVLYGTDIGLASKAYMESNELVPDGIVIPLVLERLRQRDCEEHGWVLDGFPRTEAQALALFDFLDIVGDSADAENSSPSISMGARPAGTIILLEASDECLVERIRHRRIDPVTHTVYNMKFNPPEEEDIMERLLRVPSDEPEAFRLRLTQYREALPALLACISQLTRARRGDQANNVGLIRLNVSEPGVQDRFQELEEQLKRIWGAKRRSNQYAEHISGSVWVPHASTALARARAAGLLNTPSTRTFSDWREDPVETSLNGGAGQRDQLGSGLSTAHADDDAVEPMLDGASMSSGQVSAAEQGAASSPVRRSNDNDAPELTLRSDPERVKASPQPVDAETANRSTASKYEKASITLIRCDGVQCVREVVHLGDIAFHGSATEQVMLRWNERPRTVLLLVKKGANLCEIAKQAVDYLQNSERLRVLVEPWVQTELFALGTYTDSFHHSQDLHRCVDLVVCLGGDGLILYTSTLFRTAVPPVAPFNLGSLGFLTPFEWKDFQGHIRTMLSSDLMLSLRMRLLATVVRVSGQAEQQFHVLNEVVVDRGASPFLCQLECYWDDAPLASVQADGIIVASPTGSTAYSLAAGGAMVHPSVPAICVTPVCPHSLGLRPVVLPDSARIRVQVSPEARSHAWASFDGKHRLQLRRGDSLLVEMSKYPMPTVNATDHAADWFGSLNRGFGFNVRGAKPKPRVMGRSSTAEQASVDRFADGTES</sequence>
<evidence type="ECO:0000256" key="2">
    <source>
        <dbReference type="ARBA" id="ARBA00010995"/>
    </source>
</evidence>
<keyword evidence="4" id="KW-0547">Nucleotide-binding</keyword>
<dbReference type="eggNOG" id="KOG2178">
    <property type="taxonomic scope" value="Eukaryota"/>
</dbReference>
<dbReference type="Pfam" id="PF00406">
    <property type="entry name" value="ADK"/>
    <property type="match status" value="1"/>
</dbReference>
<evidence type="ECO:0000256" key="9">
    <source>
        <dbReference type="SAM" id="MobiDB-lite"/>
    </source>
</evidence>
<dbReference type="InterPro" id="IPR033690">
    <property type="entry name" value="Adenylat_kinase_CS"/>
</dbReference>
<keyword evidence="3" id="KW-0808">Transferase</keyword>
<gene>
    <name evidence="10" type="ORF">CYME_CMT143C</name>
</gene>
<dbReference type="GO" id="GO:0019674">
    <property type="term" value="P:NAD+ metabolic process"/>
    <property type="evidence" value="ECO:0007669"/>
    <property type="project" value="InterPro"/>
</dbReference>
<dbReference type="SUPFAM" id="SSF52540">
    <property type="entry name" value="P-loop containing nucleoside triphosphate hydrolases"/>
    <property type="match status" value="1"/>
</dbReference>
<dbReference type="eggNOG" id="KOG3078">
    <property type="taxonomic scope" value="Eukaryota"/>
</dbReference>
<dbReference type="RefSeq" id="XP_005539182.1">
    <property type="nucleotide sequence ID" value="XM_005539125.1"/>
</dbReference>
<dbReference type="GO" id="GO:0004017">
    <property type="term" value="F:AMP kinase activity"/>
    <property type="evidence" value="ECO:0007669"/>
    <property type="project" value="InterPro"/>
</dbReference>
<dbReference type="Proteomes" id="UP000007014">
    <property type="component" value="Chromosome 20"/>
</dbReference>
<dbReference type="AlphaFoldDB" id="M1UXF5"/>
<evidence type="ECO:0000256" key="4">
    <source>
        <dbReference type="ARBA" id="ARBA00022741"/>
    </source>
</evidence>
<dbReference type="OMA" id="TDHTGDW"/>
<dbReference type="GO" id="GO:0005524">
    <property type="term" value="F:ATP binding"/>
    <property type="evidence" value="ECO:0007669"/>
    <property type="project" value="UniProtKB-KW"/>
</dbReference>
<evidence type="ECO:0000256" key="6">
    <source>
        <dbReference type="ARBA" id="ARBA00022840"/>
    </source>
</evidence>
<evidence type="ECO:0000256" key="1">
    <source>
        <dbReference type="ARBA" id="ARBA00007220"/>
    </source>
</evidence>
<feature type="region of interest" description="Disordered" evidence="9">
    <location>
        <begin position="407"/>
        <end position="509"/>
    </location>
</feature>
<dbReference type="GeneID" id="16997921"/>
<dbReference type="HOGENOM" id="CLU_328006_0_0_1"/>
<dbReference type="InterPro" id="IPR036193">
    <property type="entry name" value="ADK_active_lid_dom_sf"/>
</dbReference>